<keyword evidence="2" id="KW-1185">Reference proteome</keyword>
<reference evidence="2" key="1">
    <citation type="journal article" date="2019" name="Int. J. Syst. Evol. Microbiol.">
        <title>The Global Catalogue of Microorganisms (GCM) 10K type strain sequencing project: providing services to taxonomists for standard genome sequencing and annotation.</title>
        <authorList>
            <consortium name="The Broad Institute Genomics Platform"/>
            <consortium name="The Broad Institute Genome Sequencing Center for Infectious Disease"/>
            <person name="Wu L."/>
            <person name="Ma J."/>
        </authorList>
    </citation>
    <scope>NUCLEOTIDE SEQUENCE [LARGE SCALE GENOMIC DNA]</scope>
    <source>
        <strain evidence="2">CGMCC 4.7382</strain>
    </source>
</reference>
<organism evidence="1 2">
    <name type="scientific">Marinactinospora rubrisoli</name>
    <dbReference type="NCBI Taxonomy" id="2715399"/>
    <lineage>
        <taxon>Bacteria</taxon>
        <taxon>Bacillati</taxon>
        <taxon>Actinomycetota</taxon>
        <taxon>Actinomycetes</taxon>
        <taxon>Streptosporangiales</taxon>
        <taxon>Nocardiopsidaceae</taxon>
        <taxon>Marinactinospora</taxon>
    </lineage>
</organism>
<dbReference type="EMBL" id="JBHTBH010000004">
    <property type="protein sequence ID" value="MFC7328253.1"/>
    <property type="molecule type" value="Genomic_DNA"/>
</dbReference>
<sequence length="464" mass="51219">MKASRAVAAFDSATGMLRALSRFLAGGDVPAIGQLPAALEAPMSGLFGALNRFPPGVRERAYAASGWTEAIPRHRTGDVRSEALAEWVTGHYPRRRYPVIFLGSANGALVHLAAALDAPWLPQTLLLPVRRRGVTPDDPRGDLAAVRDAGRALLAANPDLVLHHMHDPNQDRLMIAGMTYFRVKWHRLPEAYRRFVHDHLAPGGVVVAADCALRWPTTRVDDRYVFQFGAFGDATPEEYRAGGPRVAGLLERYGSPVRAWDPPPADGDGPEAEWGLRTEFLDDLAAFAEHHRFRLDRLRFDAPQRLSPAVAGLYRDWYTARGIPAGRLLVESFLLLDPWQTLRTGSVPYWSVFGTETCRADLDAYLDGTDPYDEIRILLFNHGTDSIGLASAADWRRTAARARKVGVLTGVDPGAYPRDFASLVRSHRELRRVRARYPMPLPLEVGAAAAAVTAWDGVTWSTLR</sequence>
<evidence type="ECO:0000313" key="1">
    <source>
        <dbReference type="EMBL" id="MFC7328253.1"/>
    </source>
</evidence>
<accession>A0ABW2KFW9</accession>
<dbReference type="Proteomes" id="UP001596540">
    <property type="component" value="Unassembled WGS sequence"/>
</dbReference>
<name>A0ABW2KFW9_9ACTN</name>
<comment type="caution">
    <text evidence="1">The sequence shown here is derived from an EMBL/GenBank/DDBJ whole genome shotgun (WGS) entry which is preliminary data.</text>
</comment>
<gene>
    <name evidence="1" type="ORF">ACFQRF_10915</name>
</gene>
<dbReference type="RefSeq" id="WP_379870900.1">
    <property type="nucleotide sequence ID" value="NZ_JBHTBH010000004.1"/>
</dbReference>
<protein>
    <submittedName>
        <fullName evidence="1">Uncharacterized protein</fullName>
    </submittedName>
</protein>
<evidence type="ECO:0000313" key="2">
    <source>
        <dbReference type="Proteomes" id="UP001596540"/>
    </source>
</evidence>
<proteinExistence type="predicted"/>